<dbReference type="PANTHER" id="PTHR33240">
    <property type="entry name" value="OS08G0508500 PROTEIN"/>
    <property type="match status" value="1"/>
</dbReference>
<evidence type="ECO:0000256" key="1">
    <source>
        <dbReference type="SAM" id="MobiDB-lite"/>
    </source>
</evidence>
<feature type="compositionally biased region" description="Basic and acidic residues" evidence="1">
    <location>
        <begin position="192"/>
        <end position="211"/>
    </location>
</feature>
<keyword evidence="4" id="KW-1185">Reference proteome</keyword>
<comment type="caution">
    <text evidence="3">The sequence shown here is derived from an EMBL/GenBank/DDBJ whole genome shotgun (WGS) entry which is preliminary data.</text>
</comment>
<dbReference type="EMBL" id="BJWL01000103">
    <property type="protein sequence ID" value="GFS29937.1"/>
    <property type="molecule type" value="Genomic_DNA"/>
</dbReference>
<protein>
    <submittedName>
        <fullName evidence="3">Uncharacterized protein</fullName>
    </submittedName>
</protein>
<keyword evidence="2" id="KW-0732">Signal</keyword>
<proteinExistence type="predicted"/>
<evidence type="ECO:0000313" key="3">
    <source>
        <dbReference type="EMBL" id="GFS29937.1"/>
    </source>
</evidence>
<accession>A0A7J0D8U5</accession>
<feature type="compositionally biased region" description="Basic and acidic residues" evidence="1">
    <location>
        <begin position="145"/>
        <end position="163"/>
    </location>
</feature>
<dbReference type="AlphaFoldDB" id="A0A7J0D8U5"/>
<gene>
    <name evidence="3" type="ORF">Acr_00g0009190</name>
</gene>
<reference evidence="4" key="1">
    <citation type="submission" date="2019-07" db="EMBL/GenBank/DDBJ databases">
        <title>De Novo Assembly of kiwifruit Actinidia rufa.</title>
        <authorList>
            <person name="Sugita-Konishi S."/>
            <person name="Sato K."/>
            <person name="Mori E."/>
            <person name="Abe Y."/>
            <person name="Kisaki G."/>
            <person name="Hamano K."/>
            <person name="Suezawa K."/>
            <person name="Otani M."/>
            <person name="Fukuda T."/>
            <person name="Manabe T."/>
            <person name="Gomi K."/>
            <person name="Tabuchi M."/>
            <person name="Akimitsu K."/>
            <person name="Kataoka I."/>
        </authorList>
    </citation>
    <scope>NUCLEOTIDE SEQUENCE [LARGE SCALE GENOMIC DNA]</scope>
    <source>
        <strain evidence="4">cv. Fuchu</strain>
    </source>
</reference>
<feature type="signal peptide" evidence="2">
    <location>
        <begin position="1"/>
        <end position="27"/>
    </location>
</feature>
<feature type="region of interest" description="Disordered" evidence="1">
    <location>
        <begin position="143"/>
        <end position="163"/>
    </location>
</feature>
<sequence length="495" mass="55855">MEPKTLPLPRGLLLALSMPLLLQPTSAFPPAARTPTGYGKGTPIDPISVGNPEPLVADAAADLVATAGAGAIPLSYRPPVQKRSSFNYHLVKKNHQDHPVNNHTHQVGENGWVSLRYGDVLPTKPEEHGWVNYLPIDKVVGASSRETRRETPHAPKTPRDKGAKLLDDAHRTARATYRPNLVRLLARGADSRDMLNAKQSREGPNKGRHLEIPNSILPRHRGNGSTKEVHTANVHAIRWEVRLKIPCEPRQTNDGPLKSHGCPDVPSISIELRRSRVEMVQQTTCTVNRKASYWKGPFKSGKESSIDHESQVRQGINVVFKELIYKLFTRIRDKAYFKKLNPWEETLKSATNNGNVPSTRKRDTTENCLALKIFLDQLVRDGHLKGFVDQENMRVEEAETNERDSFDLIKKPRHTVFESGSITFTKADLERVQHPHTDPLVIQLRMNNYDVKRILVDTRSSVEVMYYDLFKQLKLPQSDLKPSRASLVRFNAQSL</sequence>
<feature type="chain" id="PRO_5029869967" evidence="2">
    <location>
        <begin position="28"/>
        <end position="495"/>
    </location>
</feature>
<name>A0A7J0D8U5_9ERIC</name>
<organism evidence="3 4">
    <name type="scientific">Actinidia rufa</name>
    <dbReference type="NCBI Taxonomy" id="165716"/>
    <lineage>
        <taxon>Eukaryota</taxon>
        <taxon>Viridiplantae</taxon>
        <taxon>Streptophyta</taxon>
        <taxon>Embryophyta</taxon>
        <taxon>Tracheophyta</taxon>
        <taxon>Spermatophyta</taxon>
        <taxon>Magnoliopsida</taxon>
        <taxon>eudicotyledons</taxon>
        <taxon>Gunneridae</taxon>
        <taxon>Pentapetalae</taxon>
        <taxon>asterids</taxon>
        <taxon>Ericales</taxon>
        <taxon>Actinidiaceae</taxon>
        <taxon>Actinidia</taxon>
    </lineage>
</organism>
<dbReference type="PANTHER" id="PTHR33240:SF15">
    <property type="entry name" value="GAG-PRO-LIKE PROTEIN"/>
    <property type="match status" value="1"/>
</dbReference>
<evidence type="ECO:0000313" key="4">
    <source>
        <dbReference type="Proteomes" id="UP000585474"/>
    </source>
</evidence>
<feature type="region of interest" description="Disordered" evidence="1">
    <location>
        <begin position="192"/>
        <end position="226"/>
    </location>
</feature>
<dbReference type="Proteomes" id="UP000585474">
    <property type="component" value="Unassembled WGS sequence"/>
</dbReference>
<evidence type="ECO:0000256" key="2">
    <source>
        <dbReference type="SAM" id="SignalP"/>
    </source>
</evidence>
<dbReference type="OrthoDB" id="1740536at2759"/>